<dbReference type="OrthoDB" id="671439at2759"/>
<evidence type="ECO:0000256" key="2">
    <source>
        <dbReference type="ARBA" id="ARBA00022679"/>
    </source>
</evidence>
<dbReference type="Gene3D" id="3.30.559.10">
    <property type="entry name" value="Chloramphenicol acetyltransferase-like domain"/>
    <property type="match status" value="2"/>
</dbReference>
<dbReference type="Proteomes" id="UP000652761">
    <property type="component" value="Unassembled WGS sequence"/>
</dbReference>
<keyword evidence="2" id="KW-0808">Transferase</keyword>
<evidence type="ECO:0000256" key="3">
    <source>
        <dbReference type="ARBA" id="ARBA00023315"/>
    </source>
</evidence>
<sequence length="439" mass="47683">MEVTVKDTATVLPARPTPRRTLWCSDLDLLVARFHTSTVYFYRSSDSSQSLGCLLDAAVLKEALAEVLVDFYPAAGRKRLDGKDRWEIDCNGEGAVFLEAECNVGLDEFVGFGPGNEPKYMQLVPQPAAAAGSEHDVSACPLLLLQVTQFLCGGASLGVSCDHFLGDGFAALHLINSWADAARGVIPATPPLIDRTVLAPRDPPAPSFSHSEYQPPPSIAKQLTPDLEQPFVAASFRLNPADIVRLKSKVAAAGGKCSTYEAIVAHTWRCACIARALPADQKTRLYMPVSLLRRLDPPLPTSYLGNAVITAVCDATAGEVTRLPVDQVAGKVRATLSKIDDAYLRSMLDYLRLQSNLSEATQGTRFFGCPNLHVNSWVQLPIYGADFGWGKPVFMGSARERREGMVQILPQPSAEDGLTVAIGLHPAAMEEFKRDFYDF</sequence>
<dbReference type="InterPro" id="IPR023213">
    <property type="entry name" value="CAT-like_dom_sf"/>
</dbReference>
<name>A0A843WX58_COLES</name>
<dbReference type="InterPro" id="IPR050317">
    <property type="entry name" value="Plant_Fungal_Acyltransferase"/>
</dbReference>
<proteinExistence type="inferred from homology"/>
<gene>
    <name evidence="4" type="ORF">Taro_039954</name>
</gene>
<keyword evidence="5" id="KW-1185">Reference proteome</keyword>
<protein>
    <submittedName>
        <fullName evidence="4">Uncharacterized protein</fullName>
    </submittedName>
</protein>
<dbReference type="Pfam" id="PF02458">
    <property type="entry name" value="Transferase"/>
    <property type="match status" value="1"/>
</dbReference>
<dbReference type="PANTHER" id="PTHR31642:SF138">
    <property type="entry name" value="PUTRESCINE HYDROXYCINNAMOYLTRANSFERASE 1"/>
    <property type="match status" value="1"/>
</dbReference>
<dbReference type="PANTHER" id="PTHR31642">
    <property type="entry name" value="TRICHOTHECENE 3-O-ACETYLTRANSFERASE"/>
    <property type="match status" value="1"/>
</dbReference>
<keyword evidence="3" id="KW-0012">Acyltransferase</keyword>
<organism evidence="4 5">
    <name type="scientific">Colocasia esculenta</name>
    <name type="common">Wild taro</name>
    <name type="synonym">Arum esculentum</name>
    <dbReference type="NCBI Taxonomy" id="4460"/>
    <lineage>
        <taxon>Eukaryota</taxon>
        <taxon>Viridiplantae</taxon>
        <taxon>Streptophyta</taxon>
        <taxon>Embryophyta</taxon>
        <taxon>Tracheophyta</taxon>
        <taxon>Spermatophyta</taxon>
        <taxon>Magnoliopsida</taxon>
        <taxon>Liliopsida</taxon>
        <taxon>Araceae</taxon>
        <taxon>Aroideae</taxon>
        <taxon>Colocasieae</taxon>
        <taxon>Colocasia</taxon>
    </lineage>
</organism>
<dbReference type="FunFam" id="3.30.559.10:FF:000008">
    <property type="entry name" value="Tryptamine hydroxycinnamoyl transferase"/>
    <property type="match status" value="1"/>
</dbReference>
<comment type="similarity">
    <text evidence="1">Belongs to the plant acyltransferase family.</text>
</comment>
<evidence type="ECO:0000313" key="4">
    <source>
        <dbReference type="EMBL" id="MQM07120.1"/>
    </source>
</evidence>
<dbReference type="SMR" id="A0A843WX58"/>
<dbReference type="GO" id="GO:0016747">
    <property type="term" value="F:acyltransferase activity, transferring groups other than amino-acyl groups"/>
    <property type="evidence" value="ECO:0007669"/>
    <property type="project" value="TreeGrafter"/>
</dbReference>
<comment type="caution">
    <text evidence="4">The sequence shown here is derived from an EMBL/GenBank/DDBJ whole genome shotgun (WGS) entry which is preliminary data.</text>
</comment>
<evidence type="ECO:0000256" key="1">
    <source>
        <dbReference type="ARBA" id="ARBA00009861"/>
    </source>
</evidence>
<dbReference type="EMBL" id="NMUH01003799">
    <property type="protein sequence ID" value="MQM07120.1"/>
    <property type="molecule type" value="Genomic_DNA"/>
</dbReference>
<reference evidence="4" key="1">
    <citation type="submission" date="2017-07" db="EMBL/GenBank/DDBJ databases">
        <title>Taro Niue Genome Assembly and Annotation.</title>
        <authorList>
            <person name="Atibalentja N."/>
            <person name="Keating K."/>
            <person name="Fields C.J."/>
        </authorList>
    </citation>
    <scope>NUCLEOTIDE SEQUENCE</scope>
    <source>
        <strain evidence="4">Niue_2</strain>
        <tissue evidence="4">Leaf</tissue>
    </source>
</reference>
<evidence type="ECO:0000313" key="5">
    <source>
        <dbReference type="Proteomes" id="UP000652761"/>
    </source>
</evidence>
<accession>A0A843WX58</accession>
<dbReference type="AlphaFoldDB" id="A0A843WX58"/>